<reference evidence="2" key="1">
    <citation type="journal article" date="2022" name="Int. J. Mol. Sci.">
        <title>Draft Genome of Tanacetum Coccineum: Genomic Comparison of Closely Related Tanacetum-Family Plants.</title>
        <authorList>
            <person name="Yamashiro T."/>
            <person name="Shiraishi A."/>
            <person name="Nakayama K."/>
            <person name="Satake H."/>
        </authorList>
    </citation>
    <scope>NUCLEOTIDE SEQUENCE</scope>
</reference>
<dbReference type="PANTHER" id="PTHR15503">
    <property type="entry name" value="LDOC1 RELATED"/>
    <property type="match status" value="1"/>
</dbReference>
<dbReference type="InterPro" id="IPR032567">
    <property type="entry name" value="RTL1-rel"/>
</dbReference>
<sequence>MEPAKFKMASAEAGYYLRDEASRNGSLKKNVNARKNSAHGACFGNVVAIDGGQGIENNGIWDGREHSCWEQKWLARPKHIDGNGLLSKHKAEIIWDDRVVRIPLRNGKTLRVIGERPEEKVVIDIFRPNFEEFSFISNLNPWEQYSAKSTTRLAPSKMEELSGQLRELQDKGFIQPSSLPWGALILFVKRKDGSFRNVY</sequence>
<proteinExistence type="predicted"/>
<organism evidence="2 3">
    <name type="scientific">Tanacetum coccineum</name>
    <dbReference type="NCBI Taxonomy" id="301880"/>
    <lineage>
        <taxon>Eukaryota</taxon>
        <taxon>Viridiplantae</taxon>
        <taxon>Streptophyta</taxon>
        <taxon>Embryophyta</taxon>
        <taxon>Tracheophyta</taxon>
        <taxon>Spermatophyta</taxon>
        <taxon>Magnoliopsida</taxon>
        <taxon>eudicotyledons</taxon>
        <taxon>Gunneridae</taxon>
        <taxon>Pentapetalae</taxon>
        <taxon>asterids</taxon>
        <taxon>campanulids</taxon>
        <taxon>Asterales</taxon>
        <taxon>Asteraceae</taxon>
        <taxon>Asteroideae</taxon>
        <taxon>Anthemideae</taxon>
        <taxon>Anthemidinae</taxon>
        <taxon>Tanacetum</taxon>
    </lineage>
</organism>
<evidence type="ECO:0000313" key="1">
    <source>
        <dbReference type="EMBL" id="GJT14148.1"/>
    </source>
</evidence>
<keyword evidence="3" id="KW-1185">Reference proteome</keyword>
<evidence type="ECO:0000313" key="3">
    <source>
        <dbReference type="Proteomes" id="UP001151760"/>
    </source>
</evidence>
<dbReference type="InterPro" id="IPR043502">
    <property type="entry name" value="DNA/RNA_pol_sf"/>
</dbReference>
<dbReference type="EMBL" id="BQNB010013288">
    <property type="protein sequence ID" value="GJT14148.1"/>
    <property type="molecule type" value="Genomic_DNA"/>
</dbReference>
<dbReference type="SUPFAM" id="SSF56672">
    <property type="entry name" value="DNA/RNA polymerases"/>
    <property type="match status" value="1"/>
</dbReference>
<gene>
    <name evidence="1" type="ORF">Tco_0861190</name>
    <name evidence="2" type="ORF">Tco_0878039</name>
</gene>
<accession>A0ABQ5C005</accession>
<evidence type="ECO:0000313" key="2">
    <source>
        <dbReference type="EMBL" id="GJT19333.1"/>
    </source>
</evidence>
<evidence type="ECO:0008006" key="4">
    <source>
        <dbReference type="Google" id="ProtNLM"/>
    </source>
</evidence>
<protein>
    <recommendedName>
        <fullName evidence="4">Reverse transcriptase domain-containing protein</fullName>
    </recommendedName>
</protein>
<dbReference type="Gene3D" id="3.10.10.10">
    <property type="entry name" value="HIV Type 1 Reverse Transcriptase, subunit A, domain 1"/>
    <property type="match status" value="1"/>
</dbReference>
<dbReference type="PANTHER" id="PTHR15503:SF45">
    <property type="entry name" value="RNA-DIRECTED DNA POLYMERASE HOMOLOG"/>
    <property type="match status" value="1"/>
</dbReference>
<dbReference type="Proteomes" id="UP001151760">
    <property type="component" value="Unassembled WGS sequence"/>
</dbReference>
<name>A0ABQ5C005_9ASTR</name>
<dbReference type="EMBL" id="BQNB010013708">
    <property type="protein sequence ID" value="GJT19333.1"/>
    <property type="molecule type" value="Genomic_DNA"/>
</dbReference>
<comment type="caution">
    <text evidence="2">The sequence shown here is derived from an EMBL/GenBank/DDBJ whole genome shotgun (WGS) entry which is preliminary data.</text>
</comment>
<reference evidence="2" key="2">
    <citation type="submission" date="2022-01" db="EMBL/GenBank/DDBJ databases">
        <authorList>
            <person name="Yamashiro T."/>
            <person name="Shiraishi A."/>
            <person name="Satake H."/>
            <person name="Nakayama K."/>
        </authorList>
    </citation>
    <scope>NUCLEOTIDE SEQUENCE</scope>
</reference>